<accession>A0A556U5Q2</accession>
<sequence>MQNAAVILGINFTPASLILSKVSQRGIDWWDRLARVDHDIVLHVTCIITGEGLAMCSLGFLALTHPLPAVWPVPERHQRRMVSSSFRCTSPIPASFSCTAADGQRWRGEERRWLLLPGNLCSIKQDLQAVPHFGVLVAAFGRSNVPRLLPVSAAVIDNSS</sequence>
<evidence type="ECO:0000313" key="1">
    <source>
        <dbReference type="EMBL" id="TSM94670.1"/>
    </source>
</evidence>
<evidence type="ECO:0000313" key="2">
    <source>
        <dbReference type="Proteomes" id="UP000319801"/>
    </source>
</evidence>
<protein>
    <submittedName>
        <fullName evidence="1">Uncharacterized protein</fullName>
    </submittedName>
</protein>
<reference evidence="1 2" key="1">
    <citation type="journal article" date="2019" name="Genome Biol. Evol.">
        <title>Whole-Genome Sequencing of the Giant Devil Catfish, Bagarius yarrelli.</title>
        <authorList>
            <person name="Jiang W."/>
            <person name="Lv Y."/>
            <person name="Cheng L."/>
            <person name="Yang K."/>
            <person name="Chao B."/>
            <person name="Wang X."/>
            <person name="Li Y."/>
            <person name="Pan X."/>
            <person name="You X."/>
            <person name="Zhang Y."/>
            <person name="Yang J."/>
            <person name="Li J."/>
            <person name="Zhang X."/>
            <person name="Liu S."/>
            <person name="Sun C."/>
            <person name="Yang J."/>
            <person name="Shi Q."/>
        </authorList>
    </citation>
    <scope>NUCLEOTIDE SEQUENCE [LARGE SCALE GENOMIC DNA]</scope>
    <source>
        <strain evidence="1">JWS20170419001</strain>
        <tissue evidence="1">Muscle</tissue>
    </source>
</reference>
<keyword evidence="2" id="KW-1185">Reference proteome</keyword>
<name>A0A556U5Q2_BAGYA</name>
<gene>
    <name evidence="1" type="ORF">Baya_8465</name>
</gene>
<organism evidence="1 2">
    <name type="scientific">Bagarius yarrelli</name>
    <name type="common">Goonch</name>
    <name type="synonym">Bagrus yarrelli</name>
    <dbReference type="NCBI Taxonomy" id="175774"/>
    <lineage>
        <taxon>Eukaryota</taxon>
        <taxon>Metazoa</taxon>
        <taxon>Chordata</taxon>
        <taxon>Craniata</taxon>
        <taxon>Vertebrata</taxon>
        <taxon>Euteleostomi</taxon>
        <taxon>Actinopterygii</taxon>
        <taxon>Neopterygii</taxon>
        <taxon>Teleostei</taxon>
        <taxon>Ostariophysi</taxon>
        <taxon>Siluriformes</taxon>
        <taxon>Sisoridae</taxon>
        <taxon>Sisorinae</taxon>
        <taxon>Bagarius</taxon>
    </lineage>
</organism>
<dbReference type="AlphaFoldDB" id="A0A556U5Q2"/>
<dbReference type="EMBL" id="VCAZ01000051">
    <property type="protein sequence ID" value="TSM94670.1"/>
    <property type="molecule type" value="Genomic_DNA"/>
</dbReference>
<comment type="caution">
    <text evidence="1">The sequence shown here is derived from an EMBL/GenBank/DDBJ whole genome shotgun (WGS) entry which is preliminary data.</text>
</comment>
<dbReference type="Proteomes" id="UP000319801">
    <property type="component" value="Unassembled WGS sequence"/>
</dbReference>
<proteinExistence type="predicted"/>